<comment type="caution">
    <text evidence="2">The sequence shown here is derived from an EMBL/GenBank/DDBJ whole genome shotgun (WGS) entry which is preliminary data.</text>
</comment>
<gene>
    <name evidence="2" type="ORF">XAT740_LOCUS22763</name>
</gene>
<protein>
    <submittedName>
        <fullName evidence="2">Uncharacterized protein</fullName>
    </submittedName>
</protein>
<organism evidence="2 3">
    <name type="scientific">Adineta ricciae</name>
    <name type="common">Rotifer</name>
    <dbReference type="NCBI Taxonomy" id="249248"/>
    <lineage>
        <taxon>Eukaryota</taxon>
        <taxon>Metazoa</taxon>
        <taxon>Spiralia</taxon>
        <taxon>Gnathifera</taxon>
        <taxon>Rotifera</taxon>
        <taxon>Eurotatoria</taxon>
        <taxon>Bdelloidea</taxon>
        <taxon>Adinetida</taxon>
        <taxon>Adinetidae</taxon>
        <taxon>Adineta</taxon>
    </lineage>
</organism>
<accession>A0A814V5J9</accession>
<proteinExistence type="predicted"/>
<evidence type="ECO:0000313" key="3">
    <source>
        <dbReference type="Proteomes" id="UP000663828"/>
    </source>
</evidence>
<feature type="non-terminal residue" evidence="2">
    <location>
        <position position="1"/>
    </location>
</feature>
<evidence type="ECO:0000256" key="1">
    <source>
        <dbReference type="SAM" id="MobiDB-lite"/>
    </source>
</evidence>
<name>A0A814V5J9_ADIRI</name>
<dbReference type="AlphaFoldDB" id="A0A814V5J9"/>
<sequence length="67" mass="7330">MPQRQNHGGNHFVPNAHGGRNANGFMGRARAVHNRLNTPLHPSLDGKGIDVDIPDFVDRCENGNGFK</sequence>
<dbReference type="Proteomes" id="UP000663828">
    <property type="component" value="Unassembled WGS sequence"/>
</dbReference>
<dbReference type="EMBL" id="CAJNOR010001691">
    <property type="protein sequence ID" value="CAF1184478.1"/>
    <property type="molecule type" value="Genomic_DNA"/>
</dbReference>
<reference evidence="2" key="1">
    <citation type="submission" date="2021-02" db="EMBL/GenBank/DDBJ databases">
        <authorList>
            <person name="Nowell W R."/>
        </authorList>
    </citation>
    <scope>NUCLEOTIDE SEQUENCE</scope>
</reference>
<evidence type="ECO:0000313" key="2">
    <source>
        <dbReference type="EMBL" id="CAF1184478.1"/>
    </source>
</evidence>
<keyword evidence="3" id="KW-1185">Reference proteome</keyword>
<feature type="region of interest" description="Disordered" evidence="1">
    <location>
        <begin position="1"/>
        <end position="27"/>
    </location>
</feature>